<dbReference type="RefSeq" id="WP_130277238.1">
    <property type="nucleotide sequence ID" value="NZ_SGXG01000001.1"/>
</dbReference>
<dbReference type="OrthoDB" id="838411at2"/>
<organism evidence="1 2">
    <name type="scientific">Cecembia calidifontis</name>
    <dbReference type="NCBI Taxonomy" id="1187080"/>
    <lineage>
        <taxon>Bacteria</taxon>
        <taxon>Pseudomonadati</taxon>
        <taxon>Bacteroidota</taxon>
        <taxon>Cytophagia</taxon>
        <taxon>Cytophagales</taxon>
        <taxon>Cyclobacteriaceae</taxon>
        <taxon>Cecembia</taxon>
    </lineage>
</organism>
<dbReference type="EMBL" id="SGXG01000001">
    <property type="protein sequence ID" value="RZS98561.1"/>
    <property type="molecule type" value="Genomic_DNA"/>
</dbReference>
<comment type="caution">
    <text evidence="1">The sequence shown here is derived from an EMBL/GenBank/DDBJ whole genome shotgun (WGS) entry which is preliminary data.</text>
</comment>
<dbReference type="Proteomes" id="UP000292209">
    <property type="component" value="Unassembled WGS sequence"/>
</dbReference>
<gene>
    <name evidence="1" type="ORF">BC751_4221</name>
</gene>
<evidence type="ECO:0000313" key="1">
    <source>
        <dbReference type="EMBL" id="RZS98561.1"/>
    </source>
</evidence>
<sequence length="120" mass="14361">MKKNPVLDFQTYNWLLRSINQLSLYEDRLGNETEFNFLRSNEWLVDTAVIDRLIYRRGAFRIDLVFAHHKQPLKFLVRNITVQSDRKKAEIMSQLFRRQAAKDQRGTLMIKEGLLNLDYN</sequence>
<reference evidence="1 2" key="1">
    <citation type="submission" date="2019-02" db="EMBL/GenBank/DDBJ databases">
        <title>Genomic Encyclopedia of Archaeal and Bacterial Type Strains, Phase II (KMG-II): from individual species to whole genera.</title>
        <authorList>
            <person name="Goeker M."/>
        </authorList>
    </citation>
    <scope>NUCLEOTIDE SEQUENCE [LARGE SCALE GENOMIC DNA]</scope>
    <source>
        <strain evidence="1 2">DSM 21411</strain>
    </source>
</reference>
<keyword evidence="2" id="KW-1185">Reference proteome</keyword>
<name>A0A4Q7PDV7_9BACT</name>
<proteinExistence type="predicted"/>
<evidence type="ECO:0000313" key="2">
    <source>
        <dbReference type="Proteomes" id="UP000292209"/>
    </source>
</evidence>
<accession>A0A4Q7PDV7</accession>
<dbReference type="AlphaFoldDB" id="A0A4Q7PDV7"/>
<protein>
    <submittedName>
        <fullName evidence="1">Uncharacterized protein</fullName>
    </submittedName>
</protein>